<accession>A0AAQ1SSE9</accession>
<evidence type="ECO:0000313" key="3">
    <source>
        <dbReference type="Proteomes" id="UP000294335"/>
    </source>
</evidence>
<dbReference type="AlphaFoldDB" id="A0AAQ1SSE9"/>
<gene>
    <name evidence="2" type="ORF">JV551A3_V1_700102</name>
</gene>
<comment type="caution">
    <text evidence="2">The sequence shown here is derived from an EMBL/GenBank/DDBJ whole genome shotgun (WGS) entry which is preliminary data.</text>
</comment>
<protein>
    <submittedName>
        <fullName evidence="2">Uncharacterized protein</fullName>
    </submittedName>
</protein>
<dbReference type="Proteomes" id="UP000294335">
    <property type="component" value="Unassembled WGS sequence"/>
</dbReference>
<proteinExistence type="predicted"/>
<feature type="compositionally biased region" description="Basic and acidic residues" evidence="1">
    <location>
        <begin position="27"/>
        <end position="40"/>
    </location>
</feature>
<keyword evidence="3" id="KW-1185">Reference proteome</keyword>
<evidence type="ECO:0000256" key="1">
    <source>
        <dbReference type="SAM" id="MobiDB-lite"/>
    </source>
</evidence>
<evidence type="ECO:0000313" key="2">
    <source>
        <dbReference type="EMBL" id="SPO59830.1"/>
    </source>
</evidence>
<dbReference type="EMBL" id="OPYN01000070">
    <property type="protein sequence ID" value="SPO59830.1"/>
    <property type="molecule type" value="Genomic_DNA"/>
</dbReference>
<sequence length="76" mass="8528">MARYTFDIGFAWAILGLLCSPSRHKAAPTEDRDRLHDRAPCRSGLVSRKGRKAPPAILRGNPWSPHTKTPRDHRGV</sequence>
<feature type="region of interest" description="Disordered" evidence="1">
    <location>
        <begin position="23"/>
        <end position="76"/>
    </location>
</feature>
<organism evidence="2 3">
    <name type="scientific">Pseudomonas inefficax</name>
    <dbReference type="NCBI Taxonomy" id="2078786"/>
    <lineage>
        <taxon>Bacteria</taxon>
        <taxon>Pseudomonadati</taxon>
        <taxon>Pseudomonadota</taxon>
        <taxon>Gammaproteobacteria</taxon>
        <taxon>Pseudomonadales</taxon>
        <taxon>Pseudomonadaceae</taxon>
        <taxon>Pseudomonas</taxon>
    </lineage>
</organism>
<reference evidence="2 3" key="1">
    <citation type="submission" date="2018-02" db="EMBL/GenBank/DDBJ databases">
        <authorList>
            <person name="Dubost A."/>
        </authorList>
    </citation>
    <scope>NUCLEOTIDE SEQUENCE [LARGE SCALE GENOMIC DNA]</scope>
    <source>
        <strain evidence="3">JV551A3</strain>
    </source>
</reference>
<name>A0AAQ1SSE9_9PSED</name>